<comment type="similarity">
    <text evidence="8 9">Belongs to the TonB-dependent receptor family.</text>
</comment>
<keyword evidence="14" id="KW-1185">Reference proteome</keyword>
<evidence type="ECO:0000256" key="10">
    <source>
        <dbReference type="SAM" id="SignalP"/>
    </source>
</evidence>
<keyword evidence="2 8" id="KW-0813">Transport</keyword>
<feature type="signal peptide" evidence="10">
    <location>
        <begin position="1"/>
        <end position="17"/>
    </location>
</feature>
<evidence type="ECO:0000256" key="1">
    <source>
        <dbReference type="ARBA" id="ARBA00004571"/>
    </source>
</evidence>
<dbReference type="OrthoDB" id="7614575at2"/>
<dbReference type="Pfam" id="PF07715">
    <property type="entry name" value="Plug"/>
    <property type="match status" value="1"/>
</dbReference>
<proteinExistence type="inferred from homology"/>
<dbReference type="InterPro" id="IPR039426">
    <property type="entry name" value="TonB-dep_rcpt-like"/>
</dbReference>
<dbReference type="Proteomes" id="UP000183685">
    <property type="component" value="Unassembled WGS sequence"/>
</dbReference>
<dbReference type="STRING" id="637679.GCA_001550055_01204"/>
<evidence type="ECO:0000259" key="12">
    <source>
        <dbReference type="Pfam" id="PF07715"/>
    </source>
</evidence>
<evidence type="ECO:0000313" key="14">
    <source>
        <dbReference type="Proteomes" id="UP000183685"/>
    </source>
</evidence>
<keyword evidence="7 8" id="KW-0998">Cell outer membrane</keyword>
<keyword evidence="4 8" id="KW-0812">Transmembrane</keyword>
<dbReference type="PROSITE" id="PS52016">
    <property type="entry name" value="TONB_DEPENDENT_REC_3"/>
    <property type="match status" value="1"/>
</dbReference>
<feature type="domain" description="TonB-dependent receptor-like beta-barrel" evidence="11">
    <location>
        <begin position="392"/>
        <end position="838"/>
    </location>
</feature>
<dbReference type="Gene3D" id="2.40.170.20">
    <property type="entry name" value="TonB-dependent receptor, beta-barrel domain"/>
    <property type="match status" value="1"/>
</dbReference>
<dbReference type="InterPro" id="IPR037066">
    <property type="entry name" value="Plug_dom_sf"/>
</dbReference>
<dbReference type="PANTHER" id="PTHR47234:SF3">
    <property type="entry name" value="SECRETIN_TONB SHORT N-TERMINAL DOMAIN-CONTAINING PROTEIN"/>
    <property type="match status" value="1"/>
</dbReference>
<evidence type="ECO:0000256" key="4">
    <source>
        <dbReference type="ARBA" id="ARBA00022692"/>
    </source>
</evidence>
<keyword evidence="3 8" id="KW-1134">Transmembrane beta strand</keyword>
<dbReference type="Gene3D" id="2.170.130.10">
    <property type="entry name" value="TonB-dependent receptor, plug domain"/>
    <property type="match status" value="1"/>
</dbReference>
<evidence type="ECO:0000256" key="9">
    <source>
        <dbReference type="RuleBase" id="RU003357"/>
    </source>
</evidence>
<dbReference type="Pfam" id="PF00593">
    <property type="entry name" value="TonB_dep_Rec_b-barrel"/>
    <property type="match status" value="1"/>
</dbReference>
<dbReference type="GO" id="GO:0009279">
    <property type="term" value="C:cell outer membrane"/>
    <property type="evidence" value="ECO:0007669"/>
    <property type="project" value="UniProtKB-SubCell"/>
</dbReference>
<keyword evidence="6 8" id="KW-0472">Membrane</keyword>
<keyword evidence="10" id="KW-0732">Signal</keyword>
<name>A0A1G6Y7W0_9PROT</name>
<dbReference type="InterPro" id="IPR000531">
    <property type="entry name" value="Beta-barrel_TonB"/>
</dbReference>
<evidence type="ECO:0000256" key="2">
    <source>
        <dbReference type="ARBA" id="ARBA00022448"/>
    </source>
</evidence>
<comment type="subcellular location">
    <subcellularLocation>
        <location evidence="1 8">Cell outer membrane</location>
        <topology evidence="1 8">Multi-pass membrane protein</topology>
    </subcellularLocation>
</comment>
<accession>A0A1G6Y7W0</accession>
<reference evidence="13 14" key="1">
    <citation type="submission" date="2016-10" db="EMBL/GenBank/DDBJ databases">
        <authorList>
            <person name="de Groot N.N."/>
        </authorList>
    </citation>
    <scope>NUCLEOTIDE SEQUENCE [LARGE SCALE GENOMIC DNA]</scope>
    <source>
        <strain evidence="13 14">CGMCC 1.9109</strain>
    </source>
</reference>
<dbReference type="InterPro" id="IPR036942">
    <property type="entry name" value="Beta-barrel_TonB_sf"/>
</dbReference>
<gene>
    <name evidence="13" type="ORF">SAMN04488071_1524</name>
</gene>
<evidence type="ECO:0000256" key="3">
    <source>
        <dbReference type="ARBA" id="ARBA00022452"/>
    </source>
</evidence>
<evidence type="ECO:0000256" key="8">
    <source>
        <dbReference type="PROSITE-ProRule" id="PRU01360"/>
    </source>
</evidence>
<evidence type="ECO:0000313" key="13">
    <source>
        <dbReference type="EMBL" id="SDD86584.1"/>
    </source>
</evidence>
<protein>
    <submittedName>
        <fullName evidence="13">Iron complex outermembrane recepter protein</fullName>
    </submittedName>
</protein>
<organism evidence="13 14">
    <name type="scientific">Kordiimonas lacus</name>
    <dbReference type="NCBI Taxonomy" id="637679"/>
    <lineage>
        <taxon>Bacteria</taxon>
        <taxon>Pseudomonadati</taxon>
        <taxon>Pseudomonadota</taxon>
        <taxon>Alphaproteobacteria</taxon>
        <taxon>Kordiimonadales</taxon>
        <taxon>Kordiimonadaceae</taxon>
        <taxon>Kordiimonas</taxon>
    </lineage>
</organism>
<feature type="domain" description="TonB-dependent receptor plug" evidence="12">
    <location>
        <begin position="55"/>
        <end position="176"/>
    </location>
</feature>
<feature type="chain" id="PRO_5010219683" evidence="10">
    <location>
        <begin position="18"/>
        <end position="877"/>
    </location>
</feature>
<evidence type="ECO:0000256" key="5">
    <source>
        <dbReference type="ARBA" id="ARBA00023077"/>
    </source>
</evidence>
<dbReference type="InterPro" id="IPR012910">
    <property type="entry name" value="Plug_dom"/>
</dbReference>
<keyword evidence="5 9" id="KW-0798">TonB box</keyword>
<evidence type="ECO:0000256" key="6">
    <source>
        <dbReference type="ARBA" id="ARBA00023136"/>
    </source>
</evidence>
<dbReference type="EMBL" id="FNAK01000003">
    <property type="protein sequence ID" value="SDD86584.1"/>
    <property type="molecule type" value="Genomic_DNA"/>
</dbReference>
<evidence type="ECO:0000259" key="11">
    <source>
        <dbReference type="Pfam" id="PF00593"/>
    </source>
</evidence>
<dbReference type="PANTHER" id="PTHR47234">
    <property type="match status" value="1"/>
</dbReference>
<dbReference type="AlphaFoldDB" id="A0A1G6Y7W0"/>
<evidence type="ECO:0000256" key="7">
    <source>
        <dbReference type="ARBA" id="ARBA00023237"/>
    </source>
</evidence>
<sequence>MDTMKKFLLGTSCVAMASVLPTVAASAQESTSADDGFAIEEVVVTGSRRAARSAADTPAPVDVISADQFANQGDGDMSNLLRTVVPSYNVNAQPISDAATLVRPANLRGLAPDQTLVLLNGKRRHRAAVISFLGGGLSDGAQGPDISVIPSIALKQVEVLRDGAAAQYGSDAIAGVMNFVLRDDAEGGSVEAKWGQTYEGDGDQRMFAANIGLPLGPDGFANFSAEWREADPTSRSVQRDDAQGLIDGGNNNVRQPYAQVWGTPEIRDDWKVFLNAGLNTSSGEAYLFGNYAERETEGGFFYRNPDTRSGVNVSGTQRLVGDMAPDDGITCPGGINFNEGEATTGTVADPLNVGDADEAAVLAQIFADPNCFVFNEMFPGGFTPQFGGQLNDAAIAMGYRGEMDNGLAYDVSMHVGRNQADFFIKNTVNPSLGSLTPTEFELGSYIQLEKNFNADLSYPIDVGFFSDLNVAAGFEWREEQFEARIGQTESWETGILAQPFELENADGDIVVGNQGFGVAANGFAGFSPNVAGEWDRTNIALYLDMEADVTEDLILGAALRWEDFSDFGSTTNFKVSGLYKITDALRLRGSISSGFRAPTVGQQQVVNISTVFEEVDGRLQLAQRGTIPPTNPVSADFGAKPLGPEKSNAFTLGLAADIGAASLTIDYFNIKLKDRITQSATINLSTEDRTRLVESGIGFAADLAAFRFFVNDFDTRTQGIDIVATIPLDLFENGSTNLSFAGNYTKTKVTDFNPATLDDLRIAQLETSLPRYRGNATFTHTDDKWRMLARVNYYGGHTEYHLGSFGLPIDAGGKITFDAEFGYNVMENVEVVIGAENLFDTYPDDNPHAGIAGAAYPVESPFGFNGGMYYVRARYSF</sequence>
<dbReference type="SUPFAM" id="SSF56935">
    <property type="entry name" value="Porins"/>
    <property type="match status" value="1"/>
</dbReference>